<protein>
    <submittedName>
        <fullName evidence="2">Uncharacterized protein</fullName>
    </submittedName>
</protein>
<keyword evidence="3" id="KW-1185">Reference proteome</keyword>
<dbReference type="Proteomes" id="UP001204144">
    <property type="component" value="Unassembled WGS sequence"/>
</dbReference>
<evidence type="ECO:0000313" key="3">
    <source>
        <dbReference type="Proteomes" id="UP001204144"/>
    </source>
</evidence>
<evidence type="ECO:0000256" key="1">
    <source>
        <dbReference type="SAM" id="Coils"/>
    </source>
</evidence>
<comment type="caution">
    <text evidence="2">The sequence shown here is derived from an EMBL/GenBank/DDBJ whole genome shotgun (WGS) entry which is preliminary data.</text>
</comment>
<gene>
    <name evidence="2" type="ORF">EGI31_18270</name>
</gene>
<dbReference type="AlphaFoldDB" id="A0AAE3H495"/>
<sequence>MEHQKNIMNQFEATYELSNEMMLLVELIIKKLRDETFQSYITEREKLAFFNKDEDFKKTKNRSINSDLNKLEEDKSNLFSNLSSQELKLLDKLVLNVIDNLLFNLLREFDEVNTNNWSLHIESKNIETLRNELIGNGNFTGDFFTWASRFSKFGDIEF</sequence>
<accession>A0AAE3H495</accession>
<feature type="coiled-coil region" evidence="1">
    <location>
        <begin position="61"/>
        <end position="88"/>
    </location>
</feature>
<reference evidence="2 3" key="1">
    <citation type="submission" date="2018-11" db="EMBL/GenBank/DDBJ databases">
        <title>Novel bacteria species description.</title>
        <authorList>
            <person name="Han J.-H."/>
        </authorList>
    </citation>
    <scope>NUCLEOTIDE SEQUENCE [LARGE SCALE GENOMIC DNA]</scope>
    <source>
        <strain evidence="2 3">KCTC23259</strain>
    </source>
</reference>
<keyword evidence="1" id="KW-0175">Coiled coil</keyword>
<organism evidence="2 3">
    <name type="scientific">Lacihabitans soyangensis</name>
    <dbReference type="NCBI Taxonomy" id="869394"/>
    <lineage>
        <taxon>Bacteria</taxon>
        <taxon>Pseudomonadati</taxon>
        <taxon>Bacteroidota</taxon>
        <taxon>Cytophagia</taxon>
        <taxon>Cytophagales</taxon>
        <taxon>Leadbetterellaceae</taxon>
        <taxon>Lacihabitans</taxon>
    </lineage>
</organism>
<dbReference type="EMBL" id="RJUF01000177">
    <property type="protein sequence ID" value="MCP9764884.1"/>
    <property type="molecule type" value="Genomic_DNA"/>
</dbReference>
<proteinExistence type="predicted"/>
<evidence type="ECO:0000313" key="2">
    <source>
        <dbReference type="EMBL" id="MCP9764884.1"/>
    </source>
</evidence>
<name>A0AAE3H495_9BACT</name>